<dbReference type="GO" id="GO:0005737">
    <property type="term" value="C:cytoplasm"/>
    <property type="evidence" value="ECO:0007669"/>
    <property type="project" value="TreeGrafter"/>
</dbReference>
<dbReference type="RefSeq" id="WP_012725409.1">
    <property type="nucleotide sequence ID" value="NC_012669.1"/>
</dbReference>
<evidence type="ECO:0000313" key="12">
    <source>
        <dbReference type="Proteomes" id="UP000007962"/>
    </source>
</evidence>
<dbReference type="STRING" id="471853.Bcav_0365"/>
<evidence type="ECO:0000256" key="10">
    <source>
        <dbReference type="RuleBase" id="RU363066"/>
    </source>
</evidence>
<keyword evidence="5 10" id="KW-0547">Nucleotide-binding</keyword>
<dbReference type="Gene3D" id="3.40.50.300">
    <property type="entry name" value="P-loop containing nucleotide triphosphate hydrolases"/>
    <property type="match status" value="1"/>
</dbReference>
<dbReference type="Proteomes" id="UP000007962">
    <property type="component" value="Chromosome"/>
</dbReference>
<dbReference type="KEGG" id="bcv:Bcav_0365"/>
<dbReference type="InterPro" id="IPR006001">
    <property type="entry name" value="Therm_gnt_kin"/>
</dbReference>
<evidence type="ECO:0000256" key="9">
    <source>
        <dbReference type="ARBA" id="ARBA00048090"/>
    </source>
</evidence>
<organism evidence="11 12">
    <name type="scientific">Beutenbergia cavernae (strain ATCC BAA-8 / DSM 12333 / CCUG 43141 / JCM 11478 / NBRC 16432 / NCIMB 13614 / HKI 0122)</name>
    <dbReference type="NCBI Taxonomy" id="471853"/>
    <lineage>
        <taxon>Bacteria</taxon>
        <taxon>Bacillati</taxon>
        <taxon>Actinomycetota</taxon>
        <taxon>Actinomycetes</taxon>
        <taxon>Micrococcales</taxon>
        <taxon>Beutenbergiaceae</taxon>
        <taxon>Beutenbergia</taxon>
    </lineage>
</organism>
<dbReference type="EMBL" id="CP001618">
    <property type="protein sequence ID" value="ACQ78629.1"/>
    <property type="molecule type" value="Genomic_DNA"/>
</dbReference>
<comment type="similarity">
    <text evidence="2 10">Belongs to the gluconokinase GntK/GntV family.</text>
</comment>
<gene>
    <name evidence="11" type="ordered locus">Bcav_0365</name>
</gene>
<dbReference type="InterPro" id="IPR027417">
    <property type="entry name" value="P-loop_NTPase"/>
</dbReference>
<dbReference type="eggNOG" id="COG3265">
    <property type="taxonomic scope" value="Bacteria"/>
</dbReference>
<evidence type="ECO:0000256" key="5">
    <source>
        <dbReference type="ARBA" id="ARBA00022741"/>
    </source>
</evidence>
<dbReference type="FunFam" id="3.40.50.300:FF:000522">
    <property type="entry name" value="Gluconokinase"/>
    <property type="match status" value="1"/>
</dbReference>
<dbReference type="CDD" id="cd02021">
    <property type="entry name" value="GntK"/>
    <property type="match status" value="1"/>
</dbReference>
<keyword evidence="12" id="KW-1185">Reference proteome</keyword>
<dbReference type="PANTHER" id="PTHR43442:SF3">
    <property type="entry name" value="GLUCONOKINASE-RELATED"/>
    <property type="match status" value="1"/>
</dbReference>
<evidence type="ECO:0000256" key="1">
    <source>
        <dbReference type="ARBA" id="ARBA00004761"/>
    </source>
</evidence>
<dbReference type="NCBIfam" id="TIGR01313">
    <property type="entry name" value="therm_gnt_kin"/>
    <property type="match status" value="1"/>
</dbReference>
<evidence type="ECO:0000256" key="2">
    <source>
        <dbReference type="ARBA" id="ARBA00008420"/>
    </source>
</evidence>
<dbReference type="HOGENOM" id="CLU_077168_4_1_11"/>
<keyword evidence="4 10" id="KW-0808">Transferase</keyword>
<accession>C5BWH1</accession>
<evidence type="ECO:0000256" key="7">
    <source>
        <dbReference type="ARBA" id="ARBA00022840"/>
    </source>
</evidence>
<protein>
    <recommendedName>
        <fullName evidence="3 10">Gluconokinase</fullName>
        <ecNumber evidence="3 10">2.7.1.12</ecNumber>
    </recommendedName>
</protein>
<dbReference type="Pfam" id="PF13671">
    <property type="entry name" value="AAA_33"/>
    <property type="match status" value="1"/>
</dbReference>
<evidence type="ECO:0000256" key="8">
    <source>
        <dbReference type="ARBA" id="ARBA00023064"/>
    </source>
</evidence>
<dbReference type="SUPFAM" id="SSF52540">
    <property type="entry name" value="P-loop containing nucleoside triphosphate hydrolases"/>
    <property type="match status" value="1"/>
</dbReference>
<dbReference type="PANTHER" id="PTHR43442">
    <property type="entry name" value="GLUCONOKINASE-RELATED"/>
    <property type="match status" value="1"/>
</dbReference>
<name>C5BWH1_BEUC1</name>
<comment type="pathway">
    <text evidence="1">Carbohydrate acid metabolism.</text>
</comment>
<dbReference type="GO" id="GO:0005524">
    <property type="term" value="F:ATP binding"/>
    <property type="evidence" value="ECO:0007669"/>
    <property type="project" value="UniProtKB-KW"/>
</dbReference>
<evidence type="ECO:0000256" key="4">
    <source>
        <dbReference type="ARBA" id="ARBA00022679"/>
    </source>
</evidence>
<sequence>MPAPIPPDLQHVVVMGVAGSGKTTVAQGLAAGLGWTYAEADDFHPPANVAKMAAGTPLTDDDRAPWLQAIRDWMTEQHEAGRRTIVTCSALRRPYRDVLRQARGAVVFVHLRGSAATIAERMERRTDHFMPPSLLPSQFATLEPLADDEAGVVIDVDDTAAEIVARIERDLALAAR</sequence>
<proteinExistence type="inferred from homology"/>
<keyword evidence="6 10" id="KW-0418">Kinase</keyword>
<evidence type="ECO:0000313" key="11">
    <source>
        <dbReference type="EMBL" id="ACQ78629.1"/>
    </source>
</evidence>
<keyword evidence="8" id="KW-0311">Gluconate utilization</keyword>
<comment type="catalytic activity">
    <reaction evidence="9 10">
        <text>D-gluconate + ATP = 6-phospho-D-gluconate + ADP + H(+)</text>
        <dbReference type="Rhea" id="RHEA:19433"/>
        <dbReference type="ChEBI" id="CHEBI:15378"/>
        <dbReference type="ChEBI" id="CHEBI:18391"/>
        <dbReference type="ChEBI" id="CHEBI:30616"/>
        <dbReference type="ChEBI" id="CHEBI:58759"/>
        <dbReference type="ChEBI" id="CHEBI:456216"/>
        <dbReference type="EC" id="2.7.1.12"/>
    </reaction>
</comment>
<dbReference type="GO" id="GO:0046316">
    <property type="term" value="F:gluconokinase activity"/>
    <property type="evidence" value="ECO:0007669"/>
    <property type="project" value="UniProtKB-EC"/>
</dbReference>
<dbReference type="AlphaFoldDB" id="C5BWH1"/>
<dbReference type="EC" id="2.7.1.12" evidence="3 10"/>
<keyword evidence="7 10" id="KW-0067">ATP-binding</keyword>
<reference evidence="11 12" key="1">
    <citation type="journal article" date="2009" name="Stand. Genomic Sci.">
        <title>Complete genome sequence of Beutenbergia cavernae type strain (HKI 0122).</title>
        <authorList>
            <person name="Land M."/>
            <person name="Pukall R."/>
            <person name="Abt B."/>
            <person name="Goker M."/>
            <person name="Rohde M."/>
            <person name="Glavina Del Rio T."/>
            <person name="Tice H."/>
            <person name="Copeland A."/>
            <person name="Cheng J.F."/>
            <person name="Lucas S."/>
            <person name="Chen F."/>
            <person name="Nolan M."/>
            <person name="Bruce D."/>
            <person name="Goodwin L."/>
            <person name="Pitluck S."/>
            <person name="Ivanova N."/>
            <person name="Mavromatis K."/>
            <person name="Ovchinnikova G."/>
            <person name="Pati A."/>
            <person name="Chen A."/>
            <person name="Palaniappan K."/>
            <person name="Hauser L."/>
            <person name="Chang Y.J."/>
            <person name="Jefferies C.C."/>
            <person name="Saunders E."/>
            <person name="Brettin T."/>
            <person name="Detter J.C."/>
            <person name="Han C."/>
            <person name="Chain P."/>
            <person name="Bristow J."/>
            <person name="Eisen J.A."/>
            <person name="Markowitz V."/>
            <person name="Hugenholtz P."/>
            <person name="Kyrpides N.C."/>
            <person name="Klenk H.P."/>
            <person name="Lapidus A."/>
        </authorList>
    </citation>
    <scope>NUCLEOTIDE SEQUENCE [LARGE SCALE GENOMIC DNA]</scope>
    <source>
        <strain evidence="12">ATCC BAA-8 / DSM 12333 / NBRC 16432</strain>
    </source>
</reference>
<dbReference type="GO" id="GO:0019521">
    <property type="term" value="P:D-gluconate metabolic process"/>
    <property type="evidence" value="ECO:0007669"/>
    <property type="project" value="UniProtKB-KW"/>
</dbReference>
<evidence type="ECO:0000256" key="6">
    <source>
        <dbReference type="ARBA" id="ARBA00022777"/>
    </source>
</evidence>
<evidence type="ECO:0000256" key="3">
    <source>
        <dbReference type="ARBA" id="ARBA00012054"/>
    </source>
</evidence>